<evidence type="ECO:0000256" key="1">
    <source>
        <dbReference type="SAM" id="Phobius"/>
    </source>
</evidence>
<dbReference type="OrthoDB" id="5194370at2"/>
<dbReference type="RefSeq" id="WP_084427167.1">
    <property type="nucleotide sequence ID" value="NZ_FWXV01000002.1"/>
</dbReference>
<evidence type="ECO:0000313" key="3">
    <source>
        <dbReference type="Proteomes" id="UP000192674"/>
    </source>
</evidence>
<feature type="transmembrane region" description="Helical" evidence="1">
    <location>
        <begin position="637"/>
        <end position="653"/>
    </location>
</feature>
<proteinExistence type="predicted"/>
<evidence type="ECO:0008006" key="4">
    <source>
        <dbReference type="Google" id="ProtNLM"/>
    </source>
</evidence>
<sequence length="696" mass="74884">MSRYQLTDPEQQLVEAFRAGDRIDLGGQPVRGQVLAELLDGSESPSLIRLSGAHITEYFSLQGKHVRQVIDLRDCVFEHRLDLRMARLVGLRMHACRMPGVIGRNLRVESDLILEPRFTCDGALDLTDASIDGSLRMSGAVLHGPFLGARLRISGSLQAVVLRTNGEMRLSGAKVGGNLQLTGACLTNTDGIALDGSGMTVEGLLLADARGGRFRSSGRVLLRGAHISADMKFTGAELTAPKGRPPLDADRIRVEGNVSLDNGFTAGGPVRFADARIGGYLKLSGATLGSAEDGPDPYRAPYALFADGIELGGDLNARSGEIAGAPKEKPLVAYGQVRFPGAKIDGSASLSGAQLHCAGRDALFADRLSVGETLFLEGVRATGCIRLQDAKIGASLNVTGSTFTEPRRRADGSRKPSLDLQFASIGHNLLCSRNVVASGGVSARLADIRHTVHLSHAAIGDGQPGGVAFDGYGMTAHHLFMHFDPDEPPQGEVRLGNARVRKLSDGPGLWAAAGGVDVDDFVYESIENNGNTTVKDRLAWLRQVQPDFAPGPYDHLVTVYRDAGEEELAEQVLMEKQRRRHSELTWPGRAWGVLQDKTVGFGYRPWLAVVWIAVFWLAGAVWFSFTDLSKLDKDQNPVWSPALLSLDLLLPIIDLGQDKMWRMDGPSEWVSGILIAAGWVLATTVAAGATRLLKRT</sequence>
<keyword evidence="3" id="KW-1185">Reference proteome</keyword>
<dbReference type="Proteomes" id="UP000192674">
    <property type="component" value="Unassembled WGS sequence"/>
</dbReference>
<protein>
    <recommendedName>
        <fullName evidence="4">Oxidoreductase</fullName>
    </recommendedName>
</protein>
<dbReference type="EMBL" id="FWXV01000002">
    <property type="protein sequence ID" value="SMC95848.1"/>
    <property type="molecule type" value="Genomic_DNA"/>
</dbReference>
<dbReference type="AlphaFoldDB" id="A0A1W2DFZ2"/>
<feature type="transmembrane region" description="Helical" evidence="1">
    <location>
        <begin position="606"/>
        <end position="625"/>
    </location>
</feature>
<reference evidence="2 3" key="1">
    <citation type="submission" date="2017-04" db="EMBL/GenBank/DDBJ databases">
        <authorList>
            <person name="Afonso C.L."/>
            <person name="Miller P.J."/>
            <person name="Scott M.A."/>
            <person name="Spackman E."/>
            <person name="Goraichik I."/>
            <person name="Dimitrov K.M."/>
            <person name="Suarez D.L."/>
            <person name="Swayne D.E."/>
        </authorList>
    </citation>
    <scope>NUCLEOTIDE SEQUENCE [LARGE SCALE GENOMIC DNA]</scope>
    <source>
        <strain evidence="2 3">DSM 43828</strain>
    </source>
</reference>
<name>A0A1W2DFZ2_KIBAR</name>
<organism evidence="2 3">
    <name type="scientific">Kibdelosporangium aridum</name>
    <dbReference type="NCBI Taxonomy" id="2030"/>
    <lineage>
        <taxon>Bacteria</taxon>
        <taxon>Bacillati</taxon>
        <taxon>Actinomycetota</taxon>
        <taxon>Actinomycetes</taxon>
        <taxon>Pseudonocardiales</taxon>
        <taxon>Pseudonocardiaceae</taxon>
        <taxon>Kibdelosporangium</taxon>
    </lineage>
</organism>
<gene>
    <name evidence="2" type="ORF">SAMN05661093_03219</name>
</gene>
<feature type="transmembrane region" description="Helical" evidence="1">
    <location>
        <begin position="673"/>
        <end position="693"/>
    </location>
</feature>
<keyword evidence="1" id="KW-0472">Membrane</keyword>
<evidence type="ECO:0000313" key="2">
    <source>
        <dbReference type="EMBL" id="SMC95848.1"/>
    </source>
</evidence>
<accession>A0A1W2DFZ2</accession>
<keyword evidence="1" id="KW-0812">Transmembrane</keyword>
<keyword evidence="1" id="KW-1133">Transmembrane helix</keyword>